<keyword evidence="2" id="KW-1185">Reference proteome</keyword>
<proteinExistence type="predicted"/>
<gene>
    <name evidence="1" type="ORF">A4A49_29287</name>
</gene>
<evidence type="ECO:0000313" key="2">
    <source>
        <dbReference type="Proteomes" id="UP000187609"/>
    </source>
</evidence>
<protein>
    <submittedName>
        <fullName evidence="1">Uncharacterized protein</fullName>
    </submittedName>
</protein>
<name>A0A1J6KA61_NICAT</name>
<reference evidence="1" key="1">
    <citation type="submission" date="2016-11" db="EMBL/GenBank/DDBJ databases">
        <title>The genome of Nicotiana attenuata.</title>
        <authorList>
            <person name="Xu S."/>
            <person name="Brockmoeller T."/>
            <person name="Gaquerel E."/>
            <person name="Navarro A."/>
            <person name="Kuhl H."/>
            <person name="Gase K."/>
            <person name="Ling Z."/>
            <person name="Zhou W."/>
            <person name="Kreitzer C."/>
            <person name="Stanke M."/>
            <person name="Tang H."/>
            <person name="Lyons E."/>
            <person name="Pandey P."/>
            <person name="Pandey S.P."/>
            <person name="Timmermann B."/>
            <person name="Baldwin I.T."/>
        </authorList>
    </citation>
    <scope>NUCLEOTIDE SEQUENCE [LARGE SCALE GENOMIC DNA]</scope>
    <source>
        <strain evidence="1">UT</strain>
    </source>
</reference>
<dbReference type="Gramene" id="OIT26262">
    <property type="protein sequence ID" value="OIT26262"/>
    <property type="gene ID" value="A4A49_29287"/>
</dbReference>
<comment type="caution">
    <text evidence="1">The sequence shown here is derived from an EMBL/GenBank/DDBJ whole genome shotgun (WGS) entry which is preliminary data.</text>
</comment>
<dbReference type="EMBL" id="MJEQ01002898">
    <property type="protein sequence ID" value="OIT26262.1"/>
    <property type="molecule type" value="Genomic_DNA"/>
</dbReference>
<accession>A0A1J6KA61</accession>
<evidence type="ECO:0000313" key="1">
    <source>
        <dbReference type="EMBL" id="OIT26262.1"/>
    </source>
</evidence>
<dbReference type="AlphaFoldDB" id="A0A1J6KA61"/>
<dbReference type="Proteomes" id="UP000187609">
    <property type="component" value="Unassembled WGS sequence"/>
</dbReference>
<sequence>MAVFVAGFVADSAVFFGLSEQIFMVVQWNFRAIFGWLSWLNNCWFWSVEGRSENGCYGVVFEEEERLEKGGGGPRSAALQPLCYRCQLV</sequence>
<organism evidence="1 2">
    <name type="scientific">Nicotiana attenuata</name>
    <name type="common">Coyote tobacco</name>
    <dbReference type="NCBI Taxonomy" id="49451"/>
    <lineage>
        <taxon>Eukaryota</taxon>
        <taxon>Viridiplantae</taxon>
        <taxon>Streptophyta</taxon>
        <taxon>Embryophyta</taxon>
        <taxon>Tracheophyta</taxon>
        <taxon>Spermatophyta</taxon>
        <taxon>Magnoliopsida</taxon>
        <taxon>eudicotyledons</taxon>
        <taxon>Gunneridae</taxon>
        <taxon>Pentapetalae</taxon>
        <taxon>asterids</taxon>
        <taxon>lamiids</taxon>
        <taxon>Solanales</taxon>
        <taxon>Solanaceae</taxon>
        <taxon>Nicotianoideae</taxon>
        <taxon>Nicotianeae</taxon>
        <taxon>Nicotiana</taxon>
    </lineage>
</organism>